<name>A0A1Q9YKZ0_9FIRM</name>
<comment type="caution">
    <text evidence="1">The sequence shown here is derived from an EMBL/GenBank/DDBJ whole genome shotgun (WGS) entry which is preliminary data.</text>
</comment>
<protein>
    <submittedName>
        <fullName evidence="1">Uncharacterized protein</fullName>
    </submittedName>
</protein>
<organism evidence="1 2">
    <name type="scientific">Faecalibaculum rodentium</name>
    <dbReference type="NCBI Taxonomy" id="1702221"/>
    <lineage>
        <taxon>Bacteria</taxon>
        <taxon>Bacillati</taxon>
        <taxon>Bacillota</taxon>
        <taxon>Erysipelotrichia</taxon>
        <taxon>Erysipelotrichales</taxon>
        <taxon>Erysipelotrichaceae</taxon>
        <taxon>Faecalibaculum</taxon>
    </lineage>
</organism>
<gene>
    <name evidence="1" type="ORF">BO223_05165</name>
</gene>
<dbReference type="Proteomes" id="UP000186758">
    <property type="component" value="Unassembled WGS sequence"/>
</dbReference>
<sequence length="68" mass="7486">MNFCREFNVFPDSAIRHNGKKDFLLRTSFIGCISIVHSRFADSPSPQLLRSLPNPGSCAGGVLFSLSQ</sequence>
<dbReference type="EMBL" id="MPJZ01000050">
    <property type="protein sequence ID" value="OLU45485.1"/>
    <property type="molecule type" value="Genomic_DNA"/>
</dbReference>
<dbReference type="AlphaFoldDB" id="A0A1Q9YKZ0"/>
<accession>A0A1Q9YKZ0</accession>
<evidence type="ECO:0000313" key="1">
    <source>
        <dbReference type="EMBL" id="OLU45485.1"/>
    </source>
</evidence>
<reference evidence="1 2" key="1">
    <citation type="submission" date="2016-11" db="EMBL/GenBank/DDBJ databases">
        <title>Description of two novel members of the family Erysipelotrichaceae: Ileibacterium lipovorans gen. nov., sp. nov. and Dubosiella newyorkensis, gen. nov., sp. nov.</title>
        <authorList>
            <person name="Cox L.M."/>
            <person name="Sohn J."/>
            <person name="Tyrrell K.L."/>
            <person name="Citron D.M."/>
            <person name="Lawson P.A."/>
            <person name="Patel N.B."/>
            <person name="Iizumi T."/>
            <person name="Perez-Perez G.I."/>
            <person name="Goldstein E.J."/>
            <person name="Blaser M.J."/>
        </authorList>
    </citation>
    <scope>NUCLEOTIDE SEQUENCE [LARGE SCALE GENOMIC DNA]</scope>
    <source>
        <strain evidence="1 2">NYU-BL-K8</strain>
    </source>
</reference>
<proteinExistence type="predicted"/>
<evidence type="ECO:0000313" key="2">
    <source>
        <dbReference type="Proteomes" id="UP000186758"/>
    </source>
</evidence>